<dbReference type="GO" id="GO:0004177">
    <property type="term" value="F:aminopeptidase activity"/>
    <property type="evidence" value="ECO:0007669"/>
    <property type="project" value="UniProtKB-UniRule"/>
</dbReference>
<protein>
    <submittedName>
        <fullName evidence="9">Aminopeptidase</fullName>
    </submittedName>
</protein>
<dbReference type="InterPro" id="IPR008007">
    <property type="entry name" value="Peptidase_M42"/>
</dbReference>
<feature type="binding site" evidence="8">
    <location>
        <position position="65"/>
    </location>
    <ligand>
        <name>Zn(2+)</name>
        <dbReference type="ChEBI" id="CHEBI:29105"/>
        <label>1</label>
    </ligand>
</feature>
<dbReference type="AlphaFoldDB" id="A0A1B1YB93"/>
<organism evidence="9 10">
    <name type="scientific">Thermoclostridium stercorarium subsp. thermolacticum DSM 2910</name>
    <dbReference type="NCBI Taxonomy" id="1121336"/>
    <lineage>
        <taxon>Bacteria</taxon>
        <taxon>Bacillati</taxon>
        <taxon>Bacillota</taxon>
        <taxon>Clostridia</taxon>
        <taxon>Eubacteriales</taxon>
        <taxon>Oscillospiraceae</taxon>
        <taxon>Thermoclostridium</taxon>
    </lineage>
</organism>
<name>A0A1B1YB93_THEST</name>
<keyword evidence="2 9" id="KW-0031">Aminopeptidase</keyword>
<dbReference type="PANTHER" id="PTHR32481:SF6">
    <property type="entry name" value="ENDOGLUCANASE"/>
    <property type="match status" value="1"/>
</dbReference>
<proteinExistence type="inferred from homology"/>
<evidence type="ECO:0000256" key="6">
    <source>
        <dbReference type="PIRNR" id="PIRNR001123"/>
    </source>
</evidence>
<dbReference type="Proteomes" id="UP000092971">
    <property type="component" value="Chromosome"/>
</dbReference>
<feature type="active site" description="Proton acceptor" evidence="7">
    <location>
        <position position="207"/>
    </location>
</feature>
<evidence type="ECO:0000313" key="9">
    <source>
        <dbReference type="EMBL" id="ANW98033.1"/>
    </source>
</evidence>
<dbReference type="InterPro" id="IPR051464">
    <property type="entry name" value="Peptidase_M42_aminopept"/>
</dbReference>
<dbReference type="EMBL" id="CP014672">
    <property type="protein sequence ID" value="ANW98033.1"/>
    <property type="molecule type" value="Genomic_DNA"/>
</dbReference>
<evidence type="ECO:0000313" key="10">
    <source>
        <dbReference type="Proteomes" id="UP000092971"/>
    </source>
</evidence>
<dbReference type="Gene3D" id="3.40.630.10">
    <property type="entry name" value="Zn peptidases"/>
    <property type="match status" value="1"/>
</dbReference>
<dbReference type="SUPFAM" id="SSF101821">
    <property type="entry name" value="Aminopeptidase/glucanase lid domain"/>
    <property type="match status" value="1"/>
</dbReference>
<comment type="similarity">
    <text evidence="1 6">Belongs to the peptidase M42 family.</text>
</comment>
<reference evidence="9 10" key="1">
    <citation type="submission" date="2016-02" db="EMBL/GenBank/DDBJ databases">
        <title>Comparison of Clostridium stercorarium subspecies using comparative genomics and transcriptomics.</title>
        <authorList>
            <person name="Schellenberg J."/>
            <person name="Thallinger G."/>
            <person name="Levin D.B."/>
            <person name="Zhang X."/>
            <person name="Alvare G."/>
            <person name="Fristensky B."/>
            <person name="Sparling R."/>
        </authorList>
    </citation>
    <scope>NUCLEOTIDE SEQUENCE [LARGE SCALE GENOMIC DNA]</scope>
    <source>
        <strain evidence="9 10">DSM 2910</strain>
    </source>
</reference>
<evidence type="ECO:0000256" key="7">
    <source>
        <dbReference type="PIRSR" id="PIRSR001123-1"/>
    </source>
</evidence>
<dbReference type="PANTHER" id="PTHR32481">
    <property type="entry name" value="AMINOPEPTIDASE"/>
    <property type="match status" value="1"/>
</dbReference>
<feature type="binding site" evidence="8">
    <location>
        <position position="230"/>
    </location>
    <ligand>
        <name>Zn(2+)</name>
        <dbReference type="ChEBI" id="CHEBI:29105"/>
        <label>1</label>
    </ligand>
</feature>
<sequence length="348" mass="37840">MDTVTLVKQLCDLNAPVGSEHLAAEKLKSLFEPYCDEVYVDDFFNVTGYKKGTSDKPGKIIITAHYDQIGMIVSGFEKGGFLRISNLGGVDTKALLAREVIVHGREEVYGVIGAKPPHLLKDDETNKNVSINELFIDTGYTDDVIKQKVSVGDPVTVVASVAEMKNRCVAGRSLDNRAGVAALVLILKELRNIKHPNDIYVIATVQEETGLLGAVASSYSLEPDLAVVIDVCHGDMPDADKSQCFPLNKGVPVGVGPAFHSEYTVALFETARRERIPTQRCIEPGNPGTEAWAIQVSRTGVPTVEVGIPLRYMHTTAELISLQDLENAAVLVARYVSGDILKKSEEFE</sequence>
<feature type="binding site" evidence="8">
    <location>
        <position position="208"/>
    </location>
    <ligand>
        <name>Zn(2+)</name>
        <dbReference type="ChEBI" id="CHEBI:29105"/>
        <label>2</label>
    </ligand>
</feature>
<gene>
    <name evidence="9" type="ORF">CSTERTH_02730</name>
</gene>
<comment type="cofactor">
    <cofactor evidence="8">
        <name>a divalent metal cation</name>
        <dbReference type="ChEBI" id="CHEBI:60240"/>
    </cofactor>
    <text evidence="8">Binds 2 divalent metal cations per subunit.</text>
</comment>
<feature type="binding site" evidence="8">
    <location>
        <position position="314"/>
    </location>
    <ligand>
        <name>Zn(2+)</name>
        <dbReference type="ChEBI" id="CHEBI:29105"/>
        <label>2</label>
    </ligand>
</feature>
<dbReference type="PIRSF" id="PIRSF001123">
    <property type="entry name" value="PepA_GA"/>
    <property type="match status" value="1"/>
</dbReference>
<evidence type="ECO:0000256" key="4">
    <source>
        <dbReference type="ARBA" id="ARBA00022723"/>
    </source>
</evidence>
<dbReference type="RefSeq" id="WP_015358303.1">
    <property type="nucleotide sequence ID" value="NZ_CP014672.1"/>
</dbReference>
<evidence type="ECO:0000256" key="3">
    <source>
        <dbReference type="ARBA" id="ARBA00022670"/>
    </source>
</evidence>
<dbReference type="GO" id="GO:0046872">
    <property type="term" value="F:metal ion binding"/>
    <property type="evidence" value="ECO:0007669"/>
    <property type="project" value="UniProtKB-UniRule"/>
</dbReference>
<feature type="binding site" evidence="8">
    <location>
        <position position="175"/>
    </location>
    <ligand>
        <name>Zn(2+)</name>
        <dbReference type="ChEBI" id="CHEBI:29105"/>
        <label>2</label>
    </ligand>
</feature>
<dbReference type="OrthoDB" id="9772053at2"/>
<keyword evidence="5" id="KW-0378">Hydrolase</keyword>
<evidence type="ECO:0000256" key="2">
    <source>
        <dbReference type="ARBA" id="ARBA00022438"/>
    </source>
</evidence>
<evidence type="ECO:0000256" key="8">
    <source>
        <dbReference type="PIRSR" id="PIRSR001123-2"/>
    </source>
</evidence>
<dbReference type="GO" id="GO:0006508">
    <property type="term" value="P:proteolysis"/>
    <property type="evidence" value="ECO:0007669"/>
    <property type="project" value="UniProtKB-KW"/>
</dbReference>
<dbReference type="SUPFAM" id="SSF53187">
    <property type="entry name" value="Zn-dependent exopeptidases"/>
    <property type="match status" value="1"/>
</dbReference>
<evidence type="ECO:0000256" key="1">
    <source>
        <dbReference type="ARBA" id="ARBA00006272"/>
    </source>
</evidence>
<feature type="binding site" evidence="8">
    <location>
        <position position="175"/>
    </location>
    <ligand>
        <name>Zn(2+)</name>
        <dbReference type="ChEBI" id="CHEBI:29105"/>
        <label>1</label>
    </ligand>
</feature>
<evidence type="ECO:0000256" key="5">
    <source>
        <dbReference type="ARBA" id="ARBA00022801"/>
    </source>
</evidence>
<dbReference type="InterPro" id="IPR023367">
    <property type="entry name" value="Peptidase_M42_dom2"/>
</dbReference>
<dbReference type="Gene3D" id="2.40.30.40">
    <property type="entry name" value="Peptidase M42, domain 2"/>
    <property type="match status" value="1"/>
</dbReference>
<accession>A0A1B1YB93</accession>
<keyword evidence="4 8" id="KW-0479">Metal-binding</keyword>
<dbReference type="Pfam" id="PF05343">
    <property type="entry name" value="Peptidase_M42"/>
    <property type="match status" value="1"/>
</dbReference>
<keyword evidence="3" id="KW-0645">Protease</keyword>